<accession>A0A918TUG0</accession>
<organism evidence="7 8">
    <name type="scientific">Roseibacillus persicicus</name>
    <dbReference type="NCBI Taxonomy" id="454148"/>
    <lineage>
        <taxon>Bacteria</taxon>
        <taxon>Pseudomonadati</taxon>
        <taxon>Verrucomicrobiota</taxon>
        <taxon>Verrucomicrobiia</taxon>
        <taxon>Verrucomicrobiales</taxon>
        <taxon>Verrucomicrobiaceae</taxon>
        <taxon>Roseibacillus</taxon>
    </lineage>
</organism>
<dbReference type="InterPro" id="IPR036909">
    <property type="entry name" value="Cyt_c-like_dom_sf"/>
</dbReference>
<dbReference type="SUPFAM" id="SSF46626">
    <property type="entry name" value="Cytochrome c"/>
    <property type="match status" value="1"/>
</dbReference>
<dbReference type="Pfam" id="PF07583">
    <property type="entry name" value="PSCyt2"/>
    <property type="match status" value="1"/>
</dbReference>
<evidence type="ECO:0000256" key="3">
    <source>
        <dbReference type="ARBA" id="ARBA00023004"/>
    </source>
</evidence>
<dbReference type="InterPro" id="IPR009056">
    <property type="entry name" value="Cyt_c-like_dom"/>
</dbReference>
<dbReference type="GO" id="GO:0046872">
    <property type="term" value="F:metal ion binding"/>
    <property type="evidence" value="ECO:0007669"/>
    <property type="project" value="UniProtKB-KW"/>
</dbReference>
<dbReference type="GO" id="GO:0020037">
    <property type="term" value="F:heme binding"/>
    <property type="evidence" value="ECO:0007669"/>
    <property type="project" value="InterPro"/>
</dbReference>
<evidence type="ECO:0000256" key="5">
    <source>
        <dbReference type="SAM" id="MobiDB-lite"/>
    </source>
</evidence>
<feature type="region of interest" description="Disordered" evidence="5">
    <location>
        <begin position="383"/>
        <end position="405"/>
    </location>
</feature>
<dbReference type="Proteomes" id="UP000644507">
    <property type="component" value="Unassembled WGS sequence"/>
</dbReference>
<dbReference type="PANTHER" id="PTHR35889">
    <property type="entry name" value="CYCLOINULO-OLIGOSACCHARIDE FRUCTANOTRANSFERASE-RELATED"/>
    <property type="match status" value="1"/>
</dbReference>
<dbReference type="Pfam" id="PF07635">
    <property type="entry name" value="PSCyt1"/>
    <property type="match status" value="1"/>
</dbReference>
<dbReference type="GO" id="GO:0009055">
    <property type="term" value="F:electron transfer activity"/>
    <property type="evidence" value="ECO:0007669"/>
    <property type="project" value="InterPro"/>
</dbReference>
<dbReference type="InterPro" id="IPR011429">
    <property type="entry name" value="Cyt_c_Planctomycete-type"/>
</dbReference>
<evidence type="ECO:0000256" key="4">
    <source>
        <dbReference type="PROSITE-ProRule" id="PRU00433"/>
    </source>
</evidence>
<dbReference type="AlphaFoldDB" id="A0A918TUG0"/>
<dbReference type="RefSeq" id="WP_189572854.1">
    <property type="nucleotide sequence ID" value="NZ_BMXI01000017.1"/>
</dbReference>
<name>A0A918TUG0_9BACT</name>
<keyword evidence="8" id="KW-1185">Reference proteome</keyword>
<feature type="domain" description="Cytochrome c" evidence="6">
    <location>
        <begin position="10"/>
        <end position="119"/>
    </location>
</feature>
<proteinExistence type="predicted"/>
<dbReference type="InterPro" id="IPR011444">
    <property type="entry name" value="DUF1549"/>
</dbReference>
<evidence type="ECO:0000313" key="7">
    <source>
        <dbReference type="EMBL" id="GHC63998.1"/>
    </source>
</evidence>
<evidence type="ECO:0000256" key="2">
    <source>
        <dbReference type="ARBA" id="ARBA00022723"/>
    </source>
</evidence>
<feature type="compositionally biased region" description="Low complexity" evidence="5">
    <location>
        <begin position="383"/>
        <end position="393"/>
    </location>
</feature>
<feature type="compositionally biased region" description="Polar residues" evidence="5">
    <location>
        <begin position="394"/>
        <end position="405"/>
    </location>
</feature>
<keyword evidence="1 4" id="KW-0349">Heme</keyword>
<keyword evidence="3 4" id="KW-0408">Iron</keyword>
<dbReference type="PANTHER" id="PTHR35889:SF3">
    <property type="entry name" value="F-BOX DOMAIN-CONTAINING PROTEIN"/>
    <property type="match status" value="1"/>
</dbReference>
<keyword evidence="2 4" id="KW-0479">Metal-binding</keyword>
<sequence>MPSLSSISLGCLAAGSIALSANELFDAARPILEQNCLECHHADEGKGGLKLHTHDDFLLGGDEELAFDEKSPKDSELLRRVRLPEDHEEFMPPSSEKVSREALTPEEMDTLEKWLLAGAPWPKDVILVPKEKTAPLENPDEPDPLLAGIEVFPSRVSLETASDYHRLVILATAKDASTRDVSASVKISLADPKLARVEGTTLHPLADGETTIRVDFRGKSREIPLVVKDATRERTVSFQQDIVPIFTAAGCNTGSCHGSARGQDGFMLSLFGYDPEGDYDRITREQLGRRINLALPSESLLLTKSIGEVPHTGGKLFDKKHPFYATMLRWLEDGANYDPEDIPLPIGITVEPAETVLKGPRQRIQQTVRAEYADGTDRDVTTLSSFTSSNDSSVKVNPNNGKATSGQRGEAFLMARFHTFTEGTQNIVIPAEAKYEKPSISPNNYIDEHVHAKLHKLRMIPSELADDETFVRRIYLDLIGLLPTPEERAEFLADTNPDKRAQLIDSLLERKEFTEIWVMKWAELLQIRSTGNNANQVTYKAATLWYEWLREKVASGVPFDQIVRELLATRGGTLTEPQTNYYKLEQDIKKVTENVAQVFLGTRIQCAQCHNHPFDRWTMDDYYGFASFFAQVKRKRAEDPHEQIVYDANGEIQHPLTKKNAIPTFLGGEPLGESDQTRREAMAEWLTSPENPWFAGNISNIVWSHFFGIGIVNPVDDARISNPPSNPALLASLGDKLVKYNFDIKRLVRDICNSRTYQLSTIPNETNALDETNFSKSRVRRLRAEVLLDVLAQVTDTPNKFKGLPLGARAVQIADGQTSNYFLTTFGRATRATVCSCEVVVEPNLSQALHLLNGESTHTRIYRGKVVNALKEKNKGNAEQIITDLYLRTLSREPNSAELQHLFATFKETPDDIRGEFYPDLFWALLNSKEFIFNH</sequence>
<gene>
    <name evidence="7" type="ORF">GCM10007100_34500</name>
</gene>
<dbReference type="Pfam" id="PF07587">
    <property type="entry name" value="PSD1"/>
    <property type="match status" value="1"/>
</dbReference>
<reference evidence="7" key="2">
    <citation type="submission" date="2020-09" db="EMBL/GenBank/DDBJ databases">
        <authorList>
            <person name="Sun Q."/>
            <person name="Kim S."/>
        </authorList>
    </citation>
    <scope>NUCLEOTIDE SEQUENCE</scope>
    <source>
        <strain evidence="7">KCTC 12988</strain>
    </source>
</reference>
<reference evidence="7" key="1">
    <citation type="journal article" date="2014" name="Int. J. Syst. Evol. Microbiol.">
        <title>Complete genome sequence of Corynebacterium casei LMG S-19264T (=DSM 44701T), isolated from a smear-ripened cheese.</title>
        <authorList>
            <consortium name="US DOE Joint Genome Institute (JGI-PGF)"/>
            <person name="Walter F."/>
            <person name="Albersmeier A."/>
            <person name="Kalinowski J."/>
            <person name="Ruckert C."/>
        </authorList>
    </citation>
    <scope>NUCLEOTIDE SEQUENCE</scope>
    <source>
        <strain evidence="7">KCTC 12988</strain>
    </source>
</reference>
<comment type="caution">
    <text evidence="7">The sequence shown here is derived from an EMBL/GenBank/DDBJ whole genome shotgun (WGS) entry which is preliminary data.</text>
</comment>
<protein>
    <submittedName>
        <fullName evidence="7">Surface protein</fullName>
    </submittedName>
</protein>
<evidence type="ECO:0000256" key="1">
    <source>
        <dbReference type="ARBA" id="ARBA00022617"/>
    </source>
</evidence>
<dbReference type="InterPro" id="IPR022655">
    <property type="entry name" value="DUF1553"/>
</dbReference>
<dbReference type="EMBL" id="BMXI01000017">
    <property type="protein sequence ID" value="GHC63998.1"/>
    <property type="molecule type" value="Genomic_DNA"/>
</dbReference>
<dbReference type="Gene3D" id="2.60.40.1080">
    <property type="match status" value="2"/>
</dbReference>
<evidence type="ECO:0000313" key="8">
    <source>
        <dbReference type="Proteomes" id="UP000644507"/>
    </source>
</evidence>
<dbReference type="PROSITE" id="PS51007">
    <property type="entry name" value="CYTC"/>
    <property type="match status" value="1"/>
</dbReference>
<evidence type="ECO:0000259" key="6">
    <source>
        <dbReference type="PROSITE" id="PS51007"/>
    </source>
</evidence>